<dbReference type="GeneID" id="95801905"/>
<dbReference type="Gene3D" id="1.20.1290.10">
    <property type="entry name" value="AhpD-like"/>
    <property type="match status" value="1"/>
</dbReference>
<dbReference type="EMBL" id="LT607733">
    <property type="protein sequence ID" value="SCG15843.1"/>
    <property type="molecule type" value="Genomic_DNA"/>
</dbReference>
<evidence type="ECO:0000313" key="3">
    <source>
        <dbReference type="Proteomes" id="UP000198251"/>
    </source>
</evidence>
<dbReference type="SUPFAM" id="SSF69118">
    <property type="entry name" value="AhpD-like"/>
    <property type="match status" value="2"/>
</dbReference>
<feature type="domain" description="Carboxymuconolactone decarboxylase-like" evidence="1">
    <location>
        <begin position="59"/>
        <end position="136"/>
    </location>
</feature>
<keyword evidence="3" id="KW-1185">Reference proteome</keyword>
<dbReference type="AlphaFoldDB" id="A0A1C5G7F3"/>
<organism evidence="2 3">
    <name type="scientific">Micromonospora echinofusca</name>
    <dbReference type="NCBI Taxonomy" id="47858"/>
    <lineage>
        <taxon>Bacteria</taxon>
        <taxon>Bacillati</taxon>
        <taxon>Actinomycetota</taxon>
        <taxon>Actinomycetes</taxon>
        <taxon>Micromonosporales</taxon>
        <taxon>Micromonosporaceae</taxon>
        <taxon>Micromonospora</taxon>
    </lineage>
</organism>
<dbReference type="RefSeq" id="WP_088999816.1">
    <property type="nucleotide sequence ID" value="NZ_JBFAAC010000014.1"/>
</dbReference>
<protein>
    <submittedName>
        <fullName evidence="2">Alkylhydroperoxidase AhpD family core domain-containing protein</fullName>
    </submittedName>
</protein>
<sequence>MIARRVASSVVQRQVNYVTPVPQGSARGLVAAVYAQVAQEMQLVVPPAQLHSPSPEVLAAYWMVMREPLLPTENVDRATKEAVAAAVSVANICPYCVDMHSVGLYELSTEHDAEAIVADRLAEITDRRIREAAEWARTAHQPQTARPVLPFAERDRPELVGVVVGFHYVARVVNVFLANFLLPPGLTPRARRRLKRGIGWLLQGTLRDAREPGRSVELLPPAPLPAEAAWAAGSPHVAGAMARAYAAFEAAGERAVPPAVRELVVERLAAWRGEETGLSRQWCERLIAPLPEPERAAGRLALLTAFASYQVDEEVVTEFRRHQPGDAALVDAVAWASFAAARRVGAWYAPAGSPEPV</sequence>
<dbReference type="GO" id="GO:0051920">
    <property type="term" value="F:peroxiredoxin activity"/>
    <property type="evidence" value="ECO:0007669"/>
    <property type="project" value="InterPro"/>
</dbReference>
<keyword evidence="2" id="KW-0560">Oxidoreductase</keyword>
<evidence type="ECO:0000259" key="1">
    <source>
        <dbReference type="Pfam" id="PF02627"/>
    </source>
</evidence>
<dbReference type="NCBIfam" id="TIGR00778">
    <property type="entry name" value="ahpD_dom"/>
    <property type="match status" value="1"/>
</dbReference>
<gene>
    <name evidence="2" type="ORF">GA0070610_2087</name>
</gene>
<dbReference type="Proteomes" id="UP000198251">
    <property type="component" value="Chromosome I"/>
</dbReference>
<keyword evidence="2" id="KW-0575">Peroxidase</keyword>
<dbReference type="InterPro" id="IPR004675">
    <property type="entry name" value="AhpD_core"/>
</dbReference>
<reference evidence="2 3" key="1">
    <citation type="submission" date="2016-06" db="EMBL/GenBank/DDBJ databases">
        <authorList>
            <person name="Kjaerup R.B."/>
            <person name="Dalgaard T.S."/>
            <person name="Juul-Madsen H.R."/>
        </authorList>
    </citation>
    <scope>NUCLEOTIDE SEQUENCE [LARGE SCALE GENOMIC DNA]</scope>
    <source>
        <strain evidence="2 3">DSM 43913</strain>
    </source>
</reference>
<dbReference type="Pfam" id="PF02627">
    <property type="entry name" value="CMD"/>
    <property type="match status" value="1"/>
</dbReference>
<dbReference type="InterPro" id="IPR003779">
    <property type="entry name" value="CMD-like"/>
</dbReference>
<dbReference type="InterPro" id="IPR029032">
    <property type="entry name" value="AhpD-like"/>
</dbReference>
<evidence type="ECO:0000313" key="2">
    <source>
        <dbReference type="EMBL" id="SCG15843.1"/>
    </source>
</evidence>
<accession>A0A1C5G7F3</accession>
<name>A0A1C5G7F3_MICEH</name>
<proteinExistence type="predicted"/>